<dbReference type="EMBL" id="QOVW01000060">
    <property type="protein sequence ID" value="RDB36444.1"/>
    <property type="molecule type" value="Genomic_DNA"/>
</dbReference>
<dbReference type="GO" id="GO:0000049">
    <property type="term" value="F:tRNA binding"/>
    <property type="evidence" value="ECO:0007669"/>
    <property type="project" value="InterPro"/>
</dbReference>
<dbReference type="Gene3D" id="3.30.230.10">
    <property type="match status" value="1"/>
</dbReference>
<keyword evidence="4" id="KW-0378">Hydrolase</keyword>
<dbReference type="SUPFAM" id="SSF54211">
    <property type="entry name" value="Ribosomal protein S5 domain 2-like"/>
    <property type="match status" value="1"/>
</dbReference>
<proteinExistence type="predicted"/>
<evidence type="ECO:0000256" key="3">
    <source>
        <dbReference type="ARBA" id="ARBA00022759"/>
    </source>
</evidence>
<sequence length="133" mass="15431">MITSTFFSVTKIKNFAEFYASATKFKTRYFLTYMSIKKTHNPRALFQFAIVASKKGVHKRAVQRNRARRRLKAALHCYLKNAVLPLGIEIQVLFMANRNVLDAKWEDLYEIVQTAIQKVLANCTVLQNEREDA</sequence>
<keyword evidence="1" id="KW-0819">tRNA processing</keyword>
<evidence type="ECO:0000313" key="7">
    <source>
        <dbReference type="Proteomes" id="UP000253934"/>
    </source>
</evidence>
<evidence type="ECO:0000256" key="5">
    <source>
        <dbReference type="ARBA" id="ARBA00022884"/>
    </source>
</evidence>
<keyword evidence="3" id="KW-0255">Endonuclease</keyword>
<organism evidence="6 7">
    <name type="scientific">Spirobacillus cienkowskii</name>
    <dbReference type="NCBI Taxonomy" id="495820"/>
    <lineage>
        <taxon>Bacteria</taxon>
        <taxon>Pseudomonadati</taxon>
        <taxon>Bdellovibrionota</taxon>
        <taxon>Oligoflexia</taxon>
        <taxon>Silvanigrellales</taxon>
        <taxon>Spirobacillus</taxon>
    </lineage>
</organism>
<evidence type="ECO:0000313" key="6">
    <source>
        <dbReference type="EMBL" id="RDB36444.1"/>
    </source>
</evidence>
<comment type="caution">
    <text evidence="6">The sequence shown here is derived from an EMBL/GenBank/DDBJ whole genome shotgun (WGS) entry which is preliminary data.</text>
</comment>
<dbReference type="GO" id="GO:0042781">
    <property type="term" value="F:3'-tRNA processing endoribonuclease activity"/>
    <property type="evidence" value="ECO:0007669"/>
    <property type="project" value="TreeGrafter"/>
</dbReference>
<dbReference type="AlphaFoldDB" id="A0A369KXK3"/>
<keyword evidence="5" id="KW-0694">RNA-binding</keyword>
<protein>
    <submittedName>
        <fullName evidence="6">Uncharacterized protein</fullName>
    </submittedName>
</protein>
<accession>A0A369KXK3</accession>
<dbReference type="GO" id="GO:0004526">
    <property type="term" value="F:ribonuclease P activity"/>
    <property type="evidence" value="ECO:0007669"/>
    <property type="project" value="InterPro"/>
</dbReference>
<dbReference type="PANTHER" id="PTHR33992">
    <property type="entry name" value="RIBONUCLEASE P PROTEIN COMPONENT"/>
    <property type="match status" value="1"/>
</dbReference>
<dbReference type="Proteomes" id="UP000253934">
    <property type="component" value="Unassembled WGS sequence"/>
</dbReference>
<keyword evidence="2" id="KW-0540">Nuclease</keyword>
<gene>
    <name evidence="6" type="ORF">DCC88_04765</name>
</gene>
<dbReference type="InterPro" id="IPR000100">
    <property type="entry name" value="RNase_P"/>
</dbReference>
<dbReference type="GO" id="GO:0030677">
    <property type="term" value="C:ribonuclease P complex"/>
    <property type="evidence" value="ECO:0007669"/>
    <property type="project" value="TreeGrafter"/>
</dbReference>
<reference evidence="6" key="1">
    <citation type="submission" date="2018-04" db="EMBL/GenBank/DDBJ databases">
        <title>Draft genome sequence of the Candidatus Spirobacillus cienkowskii, a pathogen of freshwater Daphnia species, reconstructed from hemolymph metagenomic reads.</title>
        <authorList>
            <person name="Bresciani L."/>
            <person name="Lemos L.N."/>
            <person name="Wale N."/>
            <person name="Lin J.Y."/>
            <person name="Fernandes G.R."/>
            <person name="Duffy M.A."/>
            <person name="Rodrigues J.M."/>
        </authorList>
    </citation>
    <scope>NUCLEOTIDE SEQUENCE [LARGE SCALE GENOMIC DNA]</scope>
    <source>
        <strain evidence="6">Binning01</strain>
    </source>
</reference>
<keyword evidence="7" id="KW-1185">Reference proteome</keyword>
<evidence type="ECO:0000256" key="2">
    <source>
        <dbReference type="ARBA" id="ARBA00022722"/>
    </source>
</evidence>
<dbReference type="RefSeq" id="WP_338635059.1">
    <property type="nucleotide sequence ID" value="NZ_CP146516.1"/>
</dbReference>
<evidence type="ECO:0000256" key="4">
    <source>
        <dbReference type="ARBA" id="ARBA00022801"/>
    </source>
</evidence>
<dbReference type="InterPro" id="IPR020568">
    <property type="entry name" value="Ribosomal_Su5_D2-typ_SF"/>
</dbReference>
<dbReference type="Pfam" id="PF00825">
    <property type="entry name" value="Ribonuclease_P"/>
    <property type="match status" value="1"/>
</dbReference>
<dbReference type="InterPro" id="IPR014721">
    <property type="entry name" value="Ribsml_uS5_D2-typ_fold_subgr"/>
</dbReference>
<dbReference type="PANTHER" id="PTHR33992:SF1">
    <property type="entry name" value="RIBONUCLEASE P PROTEIN COMPONENT"/>
    <property type="match status" value="1"/>
</dbReference>
<evidence type="ECO:0000256" key="1">
    <source>
        <dbReference type="ARBA" id="ARBA00022694"/>
    </source>
</evidence>
<name>A0A369KXK3_9BACT</name>